<evidence type="ECO:0000256" key="9">
    <source>
        <dbReference type="ARBA" id="ARBA00022490"/>
    </source>
</evidence>
<dbReference type="GO" id="GO:0005737">
    <property type="term" value="C:cytoplasm"/>
    <property type="evidence" value="ECO:0007669"/>
    <property type="project" value="UniProtKB-SubCell"/>
</dbReference>
<dbReference type="Proteomes" id="UP000295416">
    <property type="component" value="Unassembled WGS sequence"/>
</dbReference>
<comment type="catalytic activity">
    <reaction evidence="1 18">
        <text>7-phospho-2-dehydro-3-deoxy-D-arabino-heptonate = 3-dehydroquinate + phosphate</text>
        <dbReference type="Rhea" id="RHEA:21968"/>
        <dbReference type="ChEBI" id="CHEBI:32364"/>
        <dbReference type="ChEBI" id="CHEBI:43474"/>
        <dbReference type="ChEBI" id="CHEBI:58394"/>
        <dbReference type="EC" id="4.2.3.4"/>
    </reaction>
</comment>
<comment type="pathway">
    <text evidence="5 18">Metabolic intermediate biosynthesis; chorismate biosynthesis; chorismate from D-erythrose 4-phosphate and phosphoenolpyruvate: step 2/7.</text>
</comment>
<dbReference type="GO" id="GO:0003856">
    <property type="term" value="F:3-dehydroquinate synthase activity"/>
    <property type="evidence" value="ECO:0007669"/>
    <property type="project" value="UniProtKB-UniRule"/>
</dbReference>
<feature type="binding site" evidence="18">
    <location>
        <position position="138"/>
    </location>
    <ligand>
        <name>NAD(+)</name>
        <dbReference type="ChEBI" id="CHEBI:57540"/>
    </ligand>
</feature>
<evidence type="ECO:0000313" key="21">
    <source>
        <dbReference type="EMBL" id="TCP31641.1"/>
    </source>
</evidence>
<keyword evidence="13 18" id="KW-0862">Zinc</keyword>
<dbReference type="GO" id="GO:0009423">
    <property type="term" value="P:chorismate biosynthetic process"/>
    <property type="evidence" value="ECO:0007669"/>
    <property type="project" value="UniProtKB-UniRule"/>
</dbReference>
<dbReference type="SUPFAM" id="SSF56796">
    <property type="entry name" value="Dehydroquinate synthase-like"/>
    <property type="match status" value="1"/>
</dbReference>
<evidence type="ECO:0000256" key="17">
    <source>
        <dbReference type="ARBA" id="ARBA00023285"/>
    </source>
</evidence>
<evidence type="ECO:0000259" key="20">
    <source>
        <dbReference type="Pfam" id="PF24621"/>
    </source>
</evidence>
<evidence type="ECO:0000256" key="2">
    <source>
        <dbReference type="ARBA" id="ARBA00001911"/>
    </source>
</evidence>
<feature type="binding site" evidence="18">
    <location>
        <position position="180"/>
    </location>
    <ligand>
        <name>Zn(2+)</name>
        <dbReference type="ChEBI" id="CHEBI:29105"/>
    </ligand>
</feature>
<dbReference type="GO" id="GO:0009073">
    <property type="term" value="P:aromatic amino acid family biosynthetic process"/>
    <property type="evidence" value="ECO:0007669"/>
    <property type="project" value="UniProtKB-KW"/>
</dbReference>
<keyword evidence="9 18" id="KW-0963">Cytoplasm</keyword>
<dbReference type="CDD" id="cd08195">
    <property type="entry name" value="DHQS"/>
    <property type="match status" value="1"/>
</dbReference>
<comment type="caution">
    <text evidence="21">The sequence shown here is derived from an EMBL/GenBank/DDBJ whole genome shotgun (WGS) entry which is preliminary data.</text>
</comment>
<evidence type="ECO:0000256" key="13">
    <source>
        <dbReference type="ARBA" id="ARBA00022833"/>
    </source>
</evidence>
<feature type="binding site" evidence="18">
    <location>
        <begin position="126"/>
        <end position="127"/>
    </location>
    <ligand>
        <name>NAD(+)</name>
        <dbReference type="ChEBI" id="CHEBI:57540"/>
    </ligand>
</feature>
<accession>A0A4R2PC33</accession>
<dbReference type="InterPro" id="IPR050071">
    <property type="entry name" value="Dehydroquinate_synthase"/>
</dbReference>
<keyword evidence="16 18" id="KW-0456">Lyase</keyword>
<keyword evidence="10 18" id="KW-0028">Amino-acid biosynthesis</keyword>
<keyword evidence="17 18" id="KW-0170">Cobalt</keyword>
<dbReference type="InterPro" id="IPR030960">
    <property type="entry name" value="DHQS/DOIS_N"/>
</dbReference>
<evidence type="ECO:0000256" key="18">
    <source>
        <dbReference type="HAMAP-Rule" id="MF_00110"/>
    </source>
</evidence>
<comment type="function">
    <text evidence="18">Catalyzes the conversion of 3-deoxy-D-arabino-heptulosonate 7-phosphate (DAHP) to dehydroquinate (DHQ).</text>
</comment>
<comment type="cofactor">
    <cofactor evidence="18">
        <name>Co(2+)</name>
        <dbReference type="ChEBI" id="CHEBI:48828"/>
    </cofactor>
    <cofactor evidence="18">
        <name>Zn(2+)</name>
        <dbReference type="ChEBI" id="CHEBI:29105"/>
    </cofactor>
    <text evidence="18">Binds 1 divalent metal cation per subunit. Can use either Co(2+) or Zn(2+).</text>
</comment>
<dbReference type="GO" id="GO:0046872">
    <property type="term" value="F:metal ion binding"/>
    <property type="evidence" value="ECO:0007669"/>
    <property type="project" value="UniProtKB-KW"/>
</dbReference>
<keyword evidence="14 18" id="KW-0520">NAD</keyword>
<dbReference type="GO" id="GO:0000166">
    <property type="term" value="F:nucleotide binding"/>
    <property type="evidence" value="ECO:0007669"/>
    <property type="project" value="UniProtKB-KW"/>
</dbReference>
<evidence type="ECO:0000256" key="1">
    <source>
        <dbReference type="ARBA" id="ARBA00001393"/>
    </source>
</evidence>
<dbReference type="OrthoDB" id="9806583at2"/>
<feature type="domain" description="3-dehydroquinate synthase C-terminal" evidence="20">
    <location>
        <begin position="177"/>
        <end position="320"/>
    </location>
</feature>
<comment type="cofactor">
    <cofactor evidence="2 18">
        <name>NAD(+)</name>
        <dbReference type="ChEBI" id="CHEBI:57540"/>
    </cofactor>
</comment>
<keyword evidence="11 18" id="KW-0479">Metal-binding</keyword>
<feature type="binding site" evidence="18">
    <location>
        <begin position="102"/>
        <end position="106"/>
    </location>
    <ligand>
        <name>NAD(+)</name>
        <dbReference type="ChEBI" id="CHEBI:57540"/>
    </ligand>
</feature>
<dbReference type="AlphaFoldDB" id="A0A4R2PC33"/>
<evidence type="ECO:0000256" key="14">
    <source>
        <dbReference type="ARBA" id="ARBA00023027"/>
    </source>
</evidence>
<dbReference type="FunFam" id="3.40.50.1970:FF:000007">
    <property type="entry name" value="Pentafunctional AROM polypeptide"/>
    <property type="match status" value="1"/>
</dbReference>
<dbReference type="Gene3D" id="3.40.50.1970">
    <property type="match status" value="1"/>
</dbReference>
<dbReference type="InterPro" id="IPR056179">
    <property type="entry name" value="DHQS_C"/>
</dbReference>
<feature type="binding site" evidence="18">
    <location>
        <position position="260"/>
    </location>
    <ligand>
        <name>Zn(2+)</name>
        <dbReference type="ChEBI" id="CHEBI:29105"/>
    </ligand>
</feature>
<evidence type="ECO:0000259" key="19">
    <source>
        <dbReference type="Pfam" id="PF01761"/>
    </source>
</evidence>
<feature type="binding site" evidence="18">
    <location>
        <position position="147"/>
    </location>
    <ligand>
        <name>NAD(+)</name>
        <dbReference type="ChEBI" id="CHEBI:57540"/>
    </ligand>
</feature>
<feature type="binding site" evidence="18">
    <location>
        <position position="243"/>
    </location>
    <ligand>
        <name>Zn(2+)</name>
        <dbReference type="ChEBI" id="CHEBI:29105"/>
    </ligand>
</feature>
<comment type="similarity">
    <text evidence="6 18">Belongs to the sugar phosphate cyclases superfamily. Dehydroquinate synthase family.</text>
</comment>
<comment type="subcellular location">
    <subcellularLocation>
        <location evidence="4 18">Cytoplasm</location>
    </subcellularLocation>
</comment>
<evidence type="ECO:0000256" key="11">
    <source>
        <dbReference type="ARBA" id="ARBA00022723"/>
    </source>
</evidence>
<name>A0A4R2PC33_9BACL</name>
<dbReference type="InterPro" id="IPR030963">
    <property type="entry name" value="DHQ_synth_fam"/>
</dbReference>
<dbReference type="HAMAP" id="MF_00110">
    <property type="entry name" value="DHQ_synthase"/>
    <property type="match status" value="1"/>
</dbReference>
<dbReference type="PANTHER" id="PTHR43622">
    <property type="entry name" value="3-DEHYDROQUINATE SYNTHASE"/>
    <property type="match status" value="1"/>
</dbReference>
<evidence type="ECO:0000256" key="4">
    <source>
        <dbReference type="ARBA" id="ARBA00004496"/>
    </source>
</evidence>
<organism evidence="21 22">
    <name type="scientific">Scopulibacillus darangshiensis</name>
    <dbReference type="NCBI Taxonomy" id="442528"/>
    <lineage>
        <taxon>Bacteria</taxon>
        <taxon>Bacillati</taxon>
        <taxon>Bacillota</taxon>
        <taxon>Bacilli</taxon>
        <taxon>Bacillales</taxon>
        <taxon>Sporolactobacillaceae</taxon>
        <taxon>Scopulibacillus</taxon>
    </lineage>
</organism>
<protein>
    <recommendedName>
        <fullName evidence="8 18">3-dehydroquinate synthase</fullName>
        <shortName evidence="18">DHQS</shortName>
        <ecNumber evidence="7 18">4.2.3.4</ecNumber>
    </recommendedName>
</protein>
<sequence length="357" mass="39431">MDDIIIRTKTAAYPVYIGPNIRFDLTKLLPNNYKSYYIITDKHVGPLYAQDLTAALSGKEVYHYTIPASESAKSMTCYQAVLDDMLESHLDRGSCVIALGGGVVGDLAGFAAATYMRGIAFIQMPTTLLAHDSSVGGKVGINSAHGKNLIGAFYHPEAVIYDTSTLDSLPMREMQSGFVEVLKHSLIDSESFYLSLMEEIPDAASLTPKKVEPFIAKGIKVKAGIVREDEQEKGIRAHLNFGHTLGHAIEKELGFGQMTHGEAVGIGIVFAMMLSERHYHLSLPIKAFRKWLKALGLPDRVPSMLTSEALLGRMMYDKKNKDGRLRFVLMEKIGIVQTDILPKSLVEETLQDFMNET</sequence>
<dbReference type="Pfam" id="PF01761">
    <property type="entry name" value="DHQ_synthase"/>
    <property type="match status" value="1"/>
</dbReference>
<dbReference type="Gene3D" id="1.20.1090.10">
    <property type="entry name" value="Dehydroquinate synthase-like - alpha domain"/>
    <property type="match status" value="1"/>
</dbReference>
<dbReference type="GO" id="GO:0008652">
    <property type="term" value="P:amino acid biosynthetic process"/>
    <property type="evidence" value="ECO:0007669"/>
    <property type="project" value="UniProtKB-KW"/>
</dbReference>
<evidence type="ECO:0000256" key="12">
    <source>
        <dbReference type="ARBA" id="ARBA00022741"/>
    </source>
</evidence>
<evidence type="ECO:0000256" key="15">
    <source>
        <dbReference type="ARBA" id="ARBA00023141"/>
    </source>
</evidence>
<dbReference type="UniPathway" id="UPA00053">
    <property type="reaction ID" value="UER00085"/>
</dbReference>
<proteinExistence type="inferred from homology"/>
<dbReference type="PANTHER" id="PTHR43622:SF7">
    <property type="entry name" value="3-DEHYDROQUINATE SYNTHASE, CHLOROPLASTIC"/>
    <property type="match status" value="1"/>
</dbReference>
<evidence type="ECO:0000256" key="3">
    <source>
        <dbReference type="ARBA" id="ARBA00001947"/>
    </source>
</evidence>
<dbReference type="NCBIfam" id="TIGR01357">
    <property type="entry name" value="aroB"/>
    <property type="match status" value="1"/>
</dbReference>
<dbReference type="RefSeq" id="WP_132743238.1">
    <property type="nucleotide sequence ID" value="NZ_SLXK01000002.1"/>
</dbReference>
<evidence type="ECO:0000256" key="10">
    <source>
        <dbReference type="ARBA" id="ARBA00022605"/>
    </source>
</evidence>
<evidence type="ECO:0000256" key="16">
    <source>
        <dbReference type="ARBA" id="ARBA00023239"/>
    </source>
</evidence>
<dbReference type="EC" id="4.2.3.4" evidence="7 18"/>
<keyword evidence="15 18" id="KW-0057">Aromatic amino acid biosynthesis</keyword>
<evidence type="ECO:0000256" key="8">
    <source>
        <dbReference type="ARBA" id="ARBA00017684"/>
    </source>
</evidence>
<feature type="domain" description="3-dehydroquinate synthase N-terminal" evidence="19">
    <location>
        <begin position="64"/>
        <end position="175"/>
    </location>
</feature>
<dbReference type="Pfam" id="PF24621">
    <property type="entry name" value="DHQS_C"/>
    <property type="match status" value="1"/>
</dbReference>
<comment type="cofactor">
    <cofactor evidence="3">
        <name>Zn(2+)</name>
        <dbReference type="ChEBI" id="CHEBI:29105"/>
    </cofactor>
</comment>
<comment type="caution">
    <text evidence="18">Lacks conserved residue(s) required for the propagation of feature annotation.</text>
</comment>
<gene>
    <name evidence="18" type="primary">aroB</name>
    <name evidence="21" type="ORF">EV207_102131</name>
</gene>
<dbReference type="PIRSF" id="PIRSF001455">
    <property type="entry name" value="DHQ_synth"/>
    <property type="match status" value="1"/>
</dbReference>
<keyword evidence="22" id="KW-1185">Reference proteome</keyword>
<evidence type="ECO:0000256" key="6">
    <source>
        <dbReference type="ARBA" id="ARBA00005412"/>
    </source>
</evidence>
<evidence type="ECO:0000313" key="22">
    <source>
        <dbReference type="Proteomes" id="UP000295416"/>
    </source>
</evidence>
<keyword evidence="12 18" id="KW-0547">Nucleotide-binding</keyword>
<dbReference type="InterPro" id="IPR016037">
    <property type="entry name" value="DHQ_synth_AroB"/>
</dbReference>
<evidence type="ECO:0000256" key="7">
    <source>
        <dbReference type="ARBA" id="ARBA00013031"/>
    </source>
</evidence>
<reference evidence="21 22" key="1">
    <citation type="submission" date="2019-03" db="EMBL/GenBank/DDBJ databases">
        <title>Genomic Encyclopedia of Type Strains, Phase IV (KMG-IV): sequencing the most valuable type-strain genomes for metagenomic binning, comparative biology and taxonomic classification.</title>
        <authorList>
            <person name="Goeker M."/>
        </authorList>
    </citation>
    <scope>NUCLEOTIDE SEQUENCE [LARGE SCALE GENOMIC DNA]</scope>
    <source>
        <strain evidence="21 22">DSM 19377</strain>
    </source>
</reference>
<evidence type="ECO:0000256" key="5">
    <source>
        <dbReference type="ARBA" id="ARBA00004661"/>
    </source>
</evidence>
<dbReference type="EMBL" id="SLXK01000002">
    <property type="protein sequence ID" value="TCP31641.1"/>
    <property type="molecule type" value="Genomic_DNA"/>
</dbReference>